<evidence type="ECO:0000313" key="9">
    <source>
        <dbReference type="EMBL" id="KUG04290.1"/>
    </source>
</evidence>
<feature type="transmembrane region" description="Helical" evidence="8">
    <location>
        <begin position="277"/>
        <end position="298"/>
    </location>
</feature>
<evidence type="ECO:0000256" key="8">
    <source>
        <dbReference type="SAM" id="Phobius"/>
    </source>
</evidence>
<evidence type="ECO:0000256" key="3">
    <source>
        <dbReference type="ARBA" id="ARBA00022692"/>
    </source>
</evidence>
<proteinExistence type="inferred from homology"/>
<dbReference type="CDD" id="cd13123">
    <property type="entry name" value="MATE_MurJ_like"/>
    <property type="match status" value="1"/>
</dbReference>
<gene>
    <name evidence="9" type="ORF">ASZ90_018297</name>
</gene>
<feature type="transmembrane region" description="Helical" evidence="8">
    <location>
        <begin position="130"/>
        <end position="153"/>
    </location>
</feature>
<dbReference type="PIRSF" id="PIRSF002869">
    <property type="entry name" value="MviN"/>
    <property type="match status" value="1"/>
</dbReference>
<keyword evidence="4" id="KW-0133">Cell shape</keyword>
<dbReference type="InterPro" id="IPR004268">
    <property type="entry name" value="MurJ"/>
</dbReference>
<dbReference type="GO" id="GO:0005886">
    <property type="term" value="C:plasma membrane"/>
    <property type="evidence" value="ECO:0007669"/>
    <property type="project" value="UniProtKB-SubCell"/>
</dbReference>
<feature type="transmembrane region" description="Helical" evidence="8">
    <location>
        <begin position="310"/>
        <end position="334"/>
    </location>
</feature>
<feature type="transmembrane region" description="Helical" evidence="8">
    <location>
        <begin position="477"/>
        <end position="499"/>
    </location>
</feature>
<feature type="transmembrane region" description="Helical" evidence="8">
    <location>
        <begin position="442"/>
        <end position="471"/>
    </location>
</feature>
<dbReference type="PANTHER" id="PTHR47019">
    <property type="entry name" value="LIPID II FLIPPASE MURJ"/>
    <property type="match status" value="1"/>
</dbReference>
<name>A0A0W8E6N4_9ZZZZ</name>
<evidence type="ECO:0000256" key="2">
    <source>
        <dbReference type="ARBA" id="ARBA00022475"/>
    </source>
</evidence>
<dbReference type="GO" id="GO:0015648">
    <property type="term" value="F:lipid-linked peptidoglycan transporter activity"/>
    <property type="evidence" value="ECO:0007669"/>
    <property type="project" value="TreeGrafter"/>
</dbReference>
<keyword evidence="2" id="KW-1003">Cell membrane</keyword>
<dbReference type="EMBL" id="LNQE01001853">
    <property type="protein sequence ID" value="KUG04290.1"/>
    <property type="molecule type" value="Genomic_DNA"/>
</dbReference>
<feature type="transmembrane region" description="Helical" evidence="8">
    <location>
        <begin position="230"/>
        <end position="250"/>
    </location>
</feature>
<evidence type="ECO:0000256" key="5">
    <source>
        <dbReference type="ARBA" id="ARBA00022984"/>
    </source>
</evidence>
<keyword evidence="6 8" id="KW-1133">Transmembrane helix</keyword>
<dbReference type="Pfam" id="PF03023">
    <property type="entry name" value="MurJ"/>
    <property type="match status" value="1"/>
</dbReference>
<evidence type="ECO:0000256" key="4">
    <source>
        <dbReference type="ARBA" id="ARBA00022960"/>
    </source>
</evidence>
<reference evidence="9" key="1">
    <citation type="journal article" date="2015" name="Proc. Natl. Acad. Sci. U.S.A.">
        <title>Networks of energetic and metabolic interactions define dynamics in microbial communities.</title>
        <authorList>
            <person name="Embree M."/>
            <person name="Liu J.K."/>
            <person name="Al-Bassam M.M."/>
            <person name="Zengler K."/>
        </authorList>
    </citation>
    <scope>NUCLEOTIDE SEQUENCE</scope>
</reference>
<feature type="transmembrane region" description="Helical" evidence="8">
    <location>
        <begin position="55"/>
        <end position="79"/>
    </location>
</feature>
<dbReference type="GO" id="GO:0009252">
    <property type="term" value="P:peptidoglycan biosynthetic process"/>
    <property type="evidence" value="ECO:0007669"/>
    <property type="project" value="UniProtKB-KW"/>
</dbReference>
<comment type="subcellular location">
    <subcellularLocation>
        <location evidence="1">Cell membrane</location>
        <topology evidence="1">Multi-pass membrane protein</topology>
    </subcellularLocation>
</comment>
<feature type="transmembrane region" description="Helical" evidence="8">
    <location>
        <begin position="384"/>
        <end position="406"/>
    </location>
</feature>
<feature type="transmembrane region" description="Helical" evidence="8">
    <location>
        <begin position="160"/>
        <end position="181"/>
    </location>
</feature>
<dbReference type="GO" id="GO:0034204">
    <property type="term" value="P:lipid translocation"/>
    <property type="evidence" value="ECO:0007669"/>
    <property type="project" value="TreeGrafter"/>
</dbReference>
<dbReference type="AlphaFoldDB" id="A0A0W8E6N4"/>
<organism evidence="9">
    <name type="scientific">hydrocarbon metagenome</name>
    <dbReference type="NCBI Taxonomy" id="938273"/>
    <lineage>
        <taxon>unclassified sequences</taxon>
        <taxon>metagenomes</taxon>
        <taxon>ecological metagenomes</taxon>
    </lineage>
</organism>
<dbReference type="HAMAP" id="MF_02078">
    <property type="entry name" value="MurJ_MviN"/>
    <property type="match status" value="1"/>
</dbReference>
<keyword evidence="7 8" id="KW-0472">Membrane</keyword>
<comment type="caution">
    <text evidence="9">The sequence shown here is derived from an EMBL/GenBank/DDBJ whole genome shotgun (WGS) entry which is preliminary data.</text>
</comment>
<protein>
    <submittedName>
        <fullName evidence="9">Integral membrane protein mvin</fullName>
    </submittedName>
</protein>
<sequence>MSETGQRVAKAALLLMMTVAVSRILGYGREVALYTLFGQNYITDAYRAAFSVPDFLYMLLVGGALSSAFIPVFSSCLATDKEDEGWKSASIVFNYSIICLTILIIAAYIYTRPLVLLLAPGLPEQYLTLAVDLTHIMFLQTIFMSLNGFAMGILNSYHNFAAPALGSLVYNLAIIVVGVLFMQTLGVAAFSYGVVIGAALNFMVQIPALRRVGIKYHFSLDLKDDGFRQIIVLMLPVLLGLGVIQLNLFVTQNISSTLGSGTISALNLAQKVMNLPIGIFAVSIAIAMFPTLTTLAARGKMDLFKQNTSLGLRAIFLVSIPASLGLIAVGEALIKLLFQQGEFTSMMTATTNQALAYYCLGLFAYSAIQVLNRSFYALKDTRTPMIAAAVTIAVNIFLSLQLSGLYKHQGLALAYSLAGIVNLVLLIGILRMKIGKIGGGLILHNLLISGAASLLMFFAVRFSLTYTLAILYPADKLGLLLGIGIAVLIGIVVYGVLIYPFKLEESELLLNMLRRKLPGRV</sequence>
<feature type="transmembrane region" description="Helical" evidence="8">
    <location>
        <begin position="354"/>
        <end position="372"/>
    </location>
</feature>
<dbReference type="PRINTS" id="PR01806">
    <property type="entry name" value="VIRFACTRMVIN"/>
</dbReference>
<dbReference type="PANTHER" id="PTHR47019:SF1">
    <property type="entry name" value="LIPID II FLIPPASE MURJ"/>
    <property type="match status" value="1"/>
</dbReference>
<evidence type="ECO:0000256" key="1">
    <source>
        <dbReference type="ARBA" id="ARBA00004651"/>
    </source>
</evidence>
<feature type="transmembrane region" description="Helical" evidence="8">
    <location>
        <begin position="91"/>
        <end position="110"/>
    </location>
</feature>
<keyword evidence="5" id="KW-0573">Peptidoglycan synthesis</keyword>
<accession>A0A0W8E6N4</accession>
<feature type="transmembrane region" description="Helical" evidence="8">
    <location>
        <begin position="187"/>
        <end position="209"/>
    </location>
</feature>
<dbReference type="GO" id="GO:0008360">
    <property type="term" value="P:regulation of cell shape"/>
    <property type="evidence" value="ECO:0007669"/>
    <property type="project" value="UniProtKB-KW"/>
</dbReference>
<evidence type="ECO:0000256" key="7">
    <source>
        <dbReference type="ARBA" id="ARBA00023136"/>
    </source>
</evidence>
<feature type="transmembrane region" description="Helical" evidence="8">
    <location>
        <begin position="412"/>
        <end position="430"/>
    </location>
</feature>
<dbReference type="InterPro" id="IPR051050">
    <property type="entry name" value="Lipid_II_flippase_MurJ/MviN"/>
</dbReference>
<keyword evidence="3 8" id="KW-0812">Transmembrane</keyword>
<feature type="transmembrane region" description="Helical" evidence="8">
    <location>
        <begin position="12"/>
        <end position="35"/>
    </location>
</feature>
<evidence type="ECO:0000256" key="6">
    <source>
        <dbReference type="ARBA" id="ARBA00022989"/>
    </source>
</evidence>
<dbReference type="NCBIfam" id="TIGR01695">
    <property type="entry name" value="murJ_mviN"/>
    <property type="match status" value="1"/>
</dbReference>